<feature type="compositionally biased region" description="Polar residues" evidence="3">
    <location>
        <begin position="730"/>
        <end position="753"/>
    </location>
</feature>
<name>A0A9W8KZC4_9FUNG</name>
<dbReference type="InterPro" id="IPR001452">
    <property type="entry name" value="SH3_domain"/>
</dbReference>
<feature type="compositionally biased region" description="Acidic residues" evidence="3">
    <location>
        <begin position="149"/>
        <end position="169"/>
    </location>
</feature>
<proteinExistence type="predicted"/>
<dbReference type="Gene3D" id="2.30.30.40">
    <property type="entry name" value="SH3 Domains"/>
    <property type="match status" value="1"/>
</dbReference>
<evidence type="ECO:0000256" key="2">
    <source>
        <dbReference type="PROSITE-ProRule" id="PRU00192"/>
    </source>
</evidence>
<dbReference type="GO" id="GO:0008104">
    <property type="term" value="P:intracellular protein localization"/>
    <property type="evidence" value="ECO:0007669"/>
    <property type="project" value="TreeGrafter"/>
</dbReference>
<evidence type="ECO:0000256" key="3">
    <source>
        <dbReference type="SAM" id="MobiDB-lite"/>
    </source>
</evidence>
<dbReference type="OrthoDB" id="196165at2759"/>
<keyword evidence="1 2" id="KW-0728">SH3 domain</keyword>
<feature type="compositionally biased region" description="Polar residues" evidence="3">
    <location>
        <begin position="540"/>
        <end position="557"/>
    </location>
</feature>
<feature type="compositionally biased region" description="Polar residues" evidence="3">
    <location>
        <begin position="177"/>
        <end position="187"/>
    </location>
</feature>
<feature type="region of interest" description="Disordered" evidence="3">
    <location>
        <begin position="149"/>
        <end position="299"/>
    </location>
</feature>
<feature type="region of interest" description="Disordered" evidence="3">
    <location>
        <begin position="502"/>
        <end position="585"/>
    </location>
</feature>
<feature type="compositionally biased region" description="Basic and acidic residues" evidence="3">
    <location>
        <begin position="270"/>
        <end position="280"/>
    </location>
</feature>
<feature type="compositionally biased region" description="Low complexity" evidence="3">
    <location>
        <begin position="229"/>
        <end position="243"/>
    </location>
</feature>
<feature type="domain" description="SH3" evidence="4">
    <location>
        <begin position="33"/>
        <end position="94"/>
    </location>
</feature>
<gene>
    <name evidence="5" type="primary">BUD14</name>
    <name evidence="5" type="ORF">GGI25_002489</name>
</gene>
<dbReference type="InterPro" id="IPR036028">
    <property type="entry name" value="SH3-like_dom_sf"/>
</dbReference>
<feature type="region of interest" description="Disordered" evidence="3">
    <location>
        <begin position="696"/>
        <end position="780"/>
    </location>
</feature>
<dbReference type="PROSITE" id="PS50002">
    <property type="entry name" value="SH3"/>
    <property type="match status" value="1"/>
</dbReference>
<feature type="compositionally biased region" description="Polar residues" evidence="3">
    <location>
        <begin position="604"/>
        <end position="614"/>
    </location>
</feature>
<dbReference type="GO" id="GO:0051286">
    <property type="term" value="C:cell tip"/>
    <property type="evidence" value="ECO:0007669"/>
    <property type="project" value="TreeGrafter"/>
</dbReference>
<feature type="compositionally biased region" description="Basic and acidic residues" evidence="3">
    <location>
        <begin position="219"/>
        <end position="228"/>
    </location>
</feature>
<feature type="region of interest" description="Disordered" evidence="3">
    <location>
        <begin position="630"/>
        <end position="660"/>
    </location>
</feature>
<feature type="compositionally biased region" description="Low complexity" evidence="3">
    <location>
        <begin position="759"/>
        <end position="774"/>
    </location>
</feature>
<evidence type="ECO:0000313" key="6">
    <source>
        <dbReference type="Proteomes" id="UP001151518"/>
    </source>
</evidence>
<evidence type="ECO:0000256" key="1">
    <source>
        <dbReference type="ARBA" id="ARBA00022443"/>
    </source>
</evidence>
<sequence length="939" mass="102281">MNFQGLEFDGVPTDPDLITDDNESVSSLVDEDVDFDYVYALFHFPQMVDGQVTVEEGEKLTLLDDSNSYWWLVQNLRDNQMGYIPADNIETAFGKLARVNRRKNLKLCRPEPEHMLRSRMPAVPKPNSRNVKFNDKLVTQVFISAPVSEDEYSDDDYDYDYEDEDIEDDNNAHSGHAQASQISADSQHQQHQEGDFDEDNEDYNYYYTSDAGNPNNGYNDHDNADHVRSSAPSSSSNSNTPTARRVSIAPMHMGQITGELMDDSESEAESELRTHGDSDYHGAQNVPDNRLSSGSNGITGLYTDKRDSSLLTHMVADPAEYYPANEESDEGDSLNGALHRLNDSHASVGPARCIIHITHVDSFNTTDATISVLPEETFRDVLRHSLSIFTIADDMEDDLLLHAHIKHREIIPLGNDMRVSQLFEILHQKCGVQISPDSNQIDPDLCTVVLADRTLPQGQLLLLSNSTENDPYVSMENGSRNILRTSIAASITEGISALASSASKGKSATQQPNSITSPSSSPRSSTVDTSVGKHNHTDDSPLSLSALTSNGVPQQDTEAQHREPQAETNTLVAEAPATSDEGLPDSRKVVQGLLRSIPPPKSRPPQSAINRAKRNTVQISALGSVVNSEYRVSRNDSQTRSALTRSASTRGPSSNNGSQQFTETVDQMFEAHAELSHQLANTPVEPALAVNNPSQALGQSASTLRPSSDTFTEEDRLSVDVSNGGPSGDRSGNNTNAEPMSPTFSSDTASIQQRDSEDGSTPASTADAPASTGSSGNGTGIVSVIALSHSSTHQPQKDNDGNMANNADFYVTRELAGTNIDGDMAANEHHNTVFTDGELSLDDWLVILRGWNDIHDMNSNTSVYQSILKDMESPELSSVAGHNDAVEYIRSHVTELESAKSDSQAAIDDILSVSQGVGRRLDTLERELDDIARVLVHAN</sequence>
<feature type="compositionally biased region" description="Polar residues" evidence="3">
    <location>
        <begin position="696"/>
        <end position="710"/>
    </location>
</feature>
<evidence type="ECO:0000313" key="5">
    <source>
        <dbReference type="EMBL" id="KAJ2678317.1"/>
    </source>
</evidence>
<feature type="compositionally biased region" description="Polar residues" evidence="3">
    <location>
        <begin position="635"/>
        <end position="660"/>
    </location>
</feature>
<dbReference type="PANTHER" id="PTHR47775">
    <property type="entry name" value="BUD SITE SELECTION PROTEIN 14"/>
    <property type="match status" value="1"/>
</dbReference>
<dbReference type="Proteomes" id="UP001151518">
    <property type="component" value="Unassembled WGS sequence"/>
</dbReference>
<dbReference type="PANTHER" id="PTHR47775:SF1">
    <property type="entry name" value="BUD SITE SELECTION PROTEIN 14"/>
    <property type="match status" value="1"/>
</dbReference>
<evidence type="ECO:0000259" key="4">
    <source>
        <dbReference type="PROSITE" id="PS50002"/>
    </source>
</evidence>
<comment type="caution">
    <text evidence="5">The sequence shown here is derived from an EMBL/GenBank/DDBJ whole genome shotgun (WGS) entry which is preliminary data.</text>
</comment>
<dbReference type="EMBL" id="JANBTW010000022">
    <property type="protein sequence ID" value="KAJ2678317.1"/>
    <property type="molecule type" value="Genomic_DNA"/>
</dbReference>
<feature type="compositionally biased region" description="Acidic residues" evidence="3">
    <location>
        <begin position="260"/>
        <end position="269"/>
    </location>
</feature>
<dbReference type="GO" id="GO:0030950">
    <property type="term" value="P:establishment or maintenance of actin cytoskeleton polarity"/>
    <property type="evidence" value="ECO:0007669"/>
    <property type="project" value="TreeGrafter"/>
</dbReference>
<protein>
    <submittedName>
        <fullName evidence="5">Protein phosphatase regulator</fullName>
    </submittedName>
</protein>
<reference evidence="5" key="1">
    <citation type="submission" date="2022-07" db="EMBL/GenBank/DDBJ databases">
        <title>Phylogenomic reconstructions and comparative analyses of Kickxellomycotina fungi.</title>
        <authorList>
            <person name="Reynolds N.K."/>
            <person name="Stajich J.E."/>
            <person name="Barry K."/>
            <person name="Grigoriev I.V."/>
            <person name="Crous P."/>
            <person name="Smith M.E."/>
        </authorList>
    </citation>
    <scope>NUCLEOTIDE SEQUENCE</scope>
    <source>
        <strain evidence="5">NRRL 3115</strain>
    </source>
</reference>
<dbReference type="SMART" id="SM00326">
    <property type="entry name" value="SH3"/>
    <property type="match status" value="1"/>
</dbReference>
<feature type="region of interest" description="Disordered" evidence="3">
    <location>
        <begin position="595"/>
        <end position="614"/>
    </location>
</feature>
<feature type="compositionally biased region" description="Low complexity" evidence="3">
    <location>
        <begin position="502"/>
        <end position="530"/>
    </location>
</feature>
<dbReference type="InterPro" id="IPR053039">
    <property type="entry name" value="Polarity_Bud-Selection_Reg"/>
</dbReference>
<organism evidence="5 6">
    <name type="scientific">Coemansia spiralis</name>
    <dbReference type="NCBI Taxonomy" id="417178"/>
    <lineage>
        <taxon>Eukaryota</taxon>
        <taxon>Fungi</taxon>
        <taxon>Fungi incertae sedis</taxon>
        <taxon>Zoopagomycota</taxon>
        <taxon>Kickxellomycotina</taxon>
        <taxon>Kickxellomycetes</taxon>
        <taxon>Kickxellales</taxon>
        <taxon>Kickxellaceae</taxon>
        <taxon>Coemansia</taxon>
    </lineage>
</organism>
<accession>A0A9W8KZC4</accession>
<dbReference type="SUPFAM" id="SSF50044">
    <property type="entry name" value="SH3-domain"/>
    <property type="match status" value="1"/>
</dbReference>
<dbReference type="Pfam" id="PF00018">
    <property type="entry name" value="SH3_1"/>
    <property type="match status" value="1"/>
</dbReference>
<dbReference type="GO" id="GO:0015630">
    <property type="term" value="C:microtubule cytoskeleton"/>
    <property type="evidence" value="ECO:0007669"/>
    <property type="project" value="TreeGrafter"/>
</dbReference>
<dbReference type="AlphaFoldDB" id="A0A9W8KZC4"/>
<feature type="compositionally biased region" description="Polar residues" evidence="3">
    <location>
        <begin position="286"/>
        <end position="298"/>
    </location>
</feature>